<reference evidence="13" key="1">
    <citation type="submission" date="2020-05" db="UniProtKB">
        <authorList>
            <consortium name="EnsemblMetazoa"/>
        </authorList>
    </citation>
    <scope>IDENTIFICATION</scope>
    <source>
        <strain evidence="13">BB02</strain>
    </source>
</reference>
<evidence type="ECO:0000256" key="11">
    <source>
        <dbReference type="SAM" id="Coils"/>
    </source>
</evidence>
<evidence type="ECO:0000256" key="2">
    <source>
        <dbReference type="ARBA" id="ARBA00022490"/>
    </source>
</evidence>
<evidence type="ECO:0000256" key="5">
    <source>
        <dbReference type="ARBA" id="ARBA00022840"/>
    </source>
</evidence>
<dbReference type="GO" id="GO:0005874">
    <property type="term" value="C:microtubule"/>
    <property type="evidence" value="ECO:0007669"/>
    <property type="project" value="UniProtKB-KW"/>
</dbReference>
<feature type="coiled-coil region" evidence="11">
    <location>
        <begin position="577"/>
        <end position="611"/>
    </location>
</feature>
<dbReference type="STRING" id="6526.A0A2C9JIN8"/>
<evidence type="ECO:0000256" key="9">
    <source>
        <dbReference type="ARBA" id="ARBA00034488"/>
    </source>
</evidence>
<dbReference type="GO" id="GO:0003777">
    <property type="term" value="F:microtubule motor activity"/>
    <property type="evidence" value="ECO:0007669"/>
    <property type="project" value="InterPro"/>
</dbReference>
<dbReference type="VEuPathDB" id="VectorBase:BGLAX_031546"/>
<dbReference type="InterPro" id="IPR044986">
    <property type="entry name" value="KIF15/KIN-12"/>
</dbReference>
<dbReference type="GO" id="GO:0005819">
    <property type="term" value="C:spindle"/>
    <property type="evidence" value="ECO:0007669"/>
    <property type="project" value="UniProtKB-SubCell"/>
</dbReference>
<dbReference type="SUPFAM" id="SSF52540">
    <property type="entry name" value="P-loop containing nucleoside triphosphate hydrolases"/>
    <property type="match status" value="1"/>
</dbReference>
<dbReference type="Gene3D" id="3.40.850.10">
    <property type="entry name" value="Kinesin motor domain"/>
    <property type="match status" value="1"/>
</dbReference>
<evidence type="ECO:0000256" key="3">
    <source>
        <dbReference type="ARBA" id="ARBA00022701"/>
    </source>
</evidence>
<dbReference type="EnsemblMetazoa" id="BGLB003091-RB">
    <property type="protein sequence ID" value="BGLB003091-PB"/>
    <property type="gene ID" value="BGLB003091"/>
</dbReference>
<dbReference type="InterPro" id="IPR027417">
    <property type="entry name" value="P-loop_NTPase"/>
</dbReference>
<dbReference type="GO" id="GO:0005524">
    <property type="term" value="F:ATP binding"/>
    <property type="evidence" value="ECO:0007669"/>
    <property type="project" value="UniProtKB-UniRule"/>
</dbReference>
<evidence type="ECO:0000256" key="4">
    <source>
        <dbReference type="ARBA" id="ARBA00022741"/>
    </source>
</evidence>
<sequence>MDTVSSISTSSEGDSIKIFLRVRPPDPSISENDFAPRVLDVNTADNAIILRTKPEPKIFTYDNVADADITQEAVFSIVGKKIIESCVTGYNGTIFAYGQTGSGKTFTMLGPSENSESFQHELRGVIPRSFEYLFSLIAHQQELHGSKKQFLCRCSFLEIYQEQIFDLLDTASQGLHLRENMNKGVFVDGLIEQVICNPSDAYQVLIMGWLNRRVAATSMNRESSRSHAVFTVMIESKEDVGGVQNIRTSQLNLVDLAGSERQKDTNTGGTRLKEAGSINKSLSVLGNVIMSLVDLSHGKKRHIPYRDSKLTFLLRDSLGGNTKTRMIACVHPDSRCFGETLSTLNFARSAKLIKNKAVVNEDIHGNNQKLQNEIRRLKELLESMQNSPGPEIRPNVVTPSENSSSYMDADSIWKKNFLEAMFFREQSENEKKTLQDVVNHLQELCNKKDKYIQSTKMIIKFRENTIQSLQQASKGYIEIEKDTLVKTLKDEIKVLRQQLENNPLLAKYAGENKHLRSELKQLRARESLSNIHNDVSRSAQLERVFKELKLYKELSTGSPCGGIRASPLKDGLSAATLEKHRREIKGYQEQVENLRQQLQDLTKTSENRQMEMEVELVSCRRMIVELERVLEAHQLKARIECNALKDLHCQTLKVMTTPKMSANSPNTQDQAVGEMLDSEMGITDCILQKDLAEGAHEALMDEIRMLQMENGKLKERIDEYEADMLRQKQQVEKLELFNSQLNSVLDKERAENIARRNDYTSAVNTLKEEIDTVKNDLKLLNDENTDLHLVLKSADKQLKEEKESQKALHHAYTQEIQSLETKLSKTSIDLETTTRDYEEALKELGALKEELETARVTMSFLENHASEIEESRNREIRKREKLEQEFRALKSAGDAVCREPDANLDLRVAELEATLALKEEQDKTIQQQEKLIEENKEIISNLMNKMHEMKLSVTGLEASNMNLKSEIENYKIDADEAKKDLEKTSAQLMNTLQKLTELKQNYETALQRKDFQISNLQEDQDSANATMFRQAEMLTSLQDQLQTKELLCKEKSIMIDELRSKLEEKDKALQETLQRFKDHLREVNSSDENTDGLKKLLNQKNLELETMHVNNKKLSCMLQEYEQTRKERNEENEHLKVQVAELERTKENLVKRMQEVEELQITVNTMRANNKDLVKSLESSLKEKEHEVKQEQQRNRELDAKLKNLLQEKESIEAQFKASKLEEQNNNEEIARLQKILDNHYTEKTELSSKIESLQEEKTKLKDELAALKELNAQLVEESNRIIGHTNTNQKIRLFDKKNQEYNELTKKYIELQNEHRKVLQELKPQNKLPNTPCGKTGTIRDITNIN</sequence>
<evidence type="ECO:0000256" key="10">
    <source>
        <dbReference type="PROSITE-ProRule" id="PRU00283"/>
    </source>
</evidence>
<dbReference type="SMART" id="SM00129">
    <property type="entry name" value="KISc"/>
    <property type="match status" value="1"/>
</dbReference>
<dbReference type="PANTHER" id="PTHR37739">
    <property type="entry name" value="KINESIN-LIKE PROTEIN KIN-12D"/>
    <property type="match status" value="1"/>
</dbReference>
<dbReference type="InterPro" id="IPR036961">
    <property type="entry name" value="Kinesin_motor_dom_sf"/>
</dbReference>
<feature type="binding site" evidence="10">
    <location>
        <begin position="98"/>
        <end position="105"/>
    </location>
    <ligand>
        <name>ATP</name>
        <dbReference type="ChEBI" id="CHEBI:30616"/>
    </ligand>
</feature>
<evidence type="ECO:0000256" key="8">
    <source>
        <dbReference type="ARBA" id="ARBA00023212"/>
    </source>
</evidence>
<dbReference type="GO" id="GO:0007018">
    <property type="term" value="P:microtubule-based movement"/>
    <property type="evidence" value="ECO:0007669"/>
    <property type="project" value="InterPro"/>
</dbReference>
<dbReference type="PANTHER" id="PTHR37739:SF8">
    <property type="entry name" value="KINESIN-LIKE PROTEIN KIN-12D"/>
    <property type="match status" value="1"/>
</dbReference>
<keyword evidence="7 10" id="KW-0505">Motor protein</keyword>
<feature type="coiled-coil region" evidence="11">
    <location>
        <begin position="830"/>
        <end position="1019"/>
    </location>
</feature>
<comment type="subcellular location">
    <subcellularLocation>
        <location evidence="1">Cytoplasm</location>
        <location evidence="1">Cytoskeleton</location>
        <location evidence="1">Spindle</location>
    </subcellularLocation>
</comment>
<dbReference type="Pfam" id="PF00225">
    <property type="entry name" value="Kinesin"/>
    <property type="match status" value="1"/>
</dbReference>
<dbReference type="PROSITE" id="PS50067">
    <property type="entry name" value="KINESIN_MOTOR_2"/>
    <property type="match status" value="1"/>
</dbReference>
<feature type="coiled-coil region" evidence="11">
    <location>
        <begin position="1111"/>
        <end position="1322"/>
    </location>
</feature>
<feature type="domain" description="Kinesin motor" evidence="12">
    <location>
        <begin position="15"/>
        <end position="353"/>
    </location>
</feature>
<evidence type="ECO:0000256" key="6">
    <source>
        <dbReference type="ARBA" id="ARBA00023054"/>
    </source>
</evidence>
<protein>
    <recommendedName>
        <fullName evidence="12">Kinesin motor domain-containing protein</fullName>
    </recommendedName>
</protein>
<dbReference type="GO" id="GO:0005813">
    <property type="term" value="C:centrosome"/>
    <property type="evidence" value="ECO:0007669"/>
    <property type="project" value="UniProtKB-ARBA"/>
</dbReference>
<keyword evidence="6 11" id="KW-0175">Coiled coil</keyword>
<dbReference type="OrthoDB" id="3176171at2759"/>
<dbReference type="GO" id="GO:0000278">
    <property type="term" value="P:mitotic cell cycle"/>
    <property type="evidence" value="ECO:0007669"/>
    <property type="project" value="UniProtKB-ARBA"/>
</dbReference>
<dbReference type="KEGG" id="bgt:106069714"/>
<dbReference type="FunFam" id="3.40.850.10:FF:000034">
    <property type="entry name" value="Kinesin family member 15"/>
    <property type="match status" value="1"/>
</dbReference>
<comment type="similarity">
    <text evidence="9">Belongs to the TRAFAC class myosin-kinesin ATPase superfamily. Kinesin family. KIN-12 subfamily.</text>
</comment>
<feature type="coiled-coil region" evidence="11">
    <location>
        <begin position="1055"/>
        <end position="1082"/>
    </location>
</feature>
<keyword evidence="4 10" id="KW-0547">Nucleotide-binding</keyword>
<evidence type="ECO:0000256" key="7">
    <source>
        <dbReference type="ARBA" id="ARBA00023175"/>
    </source>
</evidence>
<dbReference type="GO" id="GO:0005829">
    <property type="term" value="C:cytosol"/>
    <property type="evidence" value="ECO:0007669"/>
    <property type="project" value="UniProtKB-ARBA"/>
</dbReference>
<dbReference type="InterPro" id="IPR019821">
    <property type="entry name" value="Kinesin_motor_CS"/>
</dbReference>
<evidence type="ECO:0000256" key="1">
    <source>
        <dbReference type="ARBA" id="ARBA00004186"/>
    </source>
</evidence>
<evidence type="ECO:0000313" key="13">
    <source>
        <dbReference type="EnsemblMetazoa" id="BGLB003091-PB"/>
    </source>
</evidence>
<keyword evidence="3" id="KW-0493">Microtubule</keyword>
<organism evidence="13 14">
    <name type="scientific">Biomphalaria glabrata</name>
    <name type="common">Bloodfluke planorb</name>
    <name type="synonym">Freshwater snail</name>
    <dbReference type="NCBI Taxonomy" id="6526"/>
    <lineage>
        <taxon>Eukaryota</taxon>
        <taxon>Metazoa</taxon>
        <taxon>Spiralia</taxon>
        <taxon>Lophotrochozoa</taxon>
        <taxon>Mollusca</taxon>
        <taxon>Gastropoda</taxon>
        <taxon>Heterobranchia</taxon>
        <taxon>Euthyneura</taxon>
        <taxon>Panpulmonata</taxon>
        <taxon>Hygrophila</taxon>
        <taxon>Lymnaeoidea</taxon>
        <taxon>Planorbidae</taxon>
        <taxon>Biomphalaria</taxon>
    </lineage>
</organism>
<dbReference type="PROSITE" id="PS00411">
    <property type="entry name" value="KINESIN_MOTOR_1"/>
    <property type="match status" value="1"/>
</dbReference>
<feature type="coiled-coil region" evidence="11">
    <location>
        <begin position="360"/>
        <end position="387"/>
    </location>
</feature>
<proteinExistence type="inferred from homology"/>
<dbReference type="VEuPathDB" id="VectorBase:BGLB003091"/>
<dbReference type="Proteomes" id="UP000076420">
    <property type="component" value="Unassembled WGS sequence"/>
</dbReference>
<feature type="coiled-coil region" evidence="11">
    <location>
        <begin position="689"/>
        <end position="783"/>
    </location>
</feature>
<keyword evidence="8" id="KW-0206">Cytoskeleton</keyword>
<evidence type="ECO:0000259" key="12">
    <source>
        <dbReference type="PROSITE" id="PS50067"/>
    </source>
</evidence>
<gene>
    <name evidence="13" type="primary">106069714</name>
</gene>
<dbReference type="GO" id="GO:0008017">
    <property type="term" value="F:microtubule binding"/>
    <property type="evidence" value="ECO:0007669"/>
    <property type="project" value="InterPro"/>
</dbReference>
<evidence type="ECO:0000313" key="14">
    <source>
        <dbReference type="Proteomes" id="UP000076420"/>
    </source>
</evidence>
<name>A0A2C9JIN8_BIOGL</name>
<accession>A0A2C9JIN8</accession>
<dbReference type="PRINTS" id="PR00380">
    <property type="entry name" value="KINESINHEAVY"/>
</dbReference>
<keyword evidence="5 10" id="KW-0067">ATP-binding</keyword>
<keyword evidence="2" id="KW-0963">Cytoplasm</keyword>
<dbReference type="InterPro" id="IPR001752">
    <property type="entry name" value="Kinesin_motor_dom"/>
</dbReference>